<keyword evidence="1" id="KW-0808">Transferase</keyword>
<dbReference type="Pfam" id="PF13614">
    <property type="entry name" value="AAA_31"/>
    <property type="match status" value="1"/>
</dbReference>
<dbReference type="PANTHER" id="PTHR32309">
    <property type="entry name" value="TYROSINE-PROTEIN KINASE"/>
    <property type="match status" value="1"/>
</dbReference>
<evidence type="ECO:0000256" key="5">
    <source>
        <dbReference type="ARBA" id="ARBA00023137"/>
    </source>
</evidence>
<name>A0ABW5AMY1_9BRAD</name>
<evidence type="ECO:0000313" key="10">
    <source>
        <dbReference type="Proteomes" id="UP001597314"/>
    </source>
</evidence>
<comment type="caution">
    <text evidence="9">The sequence shown here is derived from an EMBL/GenBank/DDBJ whole genome shotgun (WGS) entry which is preliminary data.</text>
</comment>
<evidence type="ECO:0000256" key="7">
    <source>
        <dbReference type="SAM" id="Phobius"/>
    </source>
</evidence>
<keyword evidence="6" id="KW-0175">Coiled coil</keyword>
<keyword evidence="4" id="KW-0067">ATP-binding</keyword>
<accession>A0ABW5AMY1</accession>
<organism evidence="9 10">
    <name type="scientific">Rhodoplanes azumiensis</name>
    <dbReference type="NCBI Taxonomy" id="1897628"/>
    <lineage>
        <taxon>Bacteria</taxon>
        <taxon>Pseudomonadati</taxon>
        <taxon>Pseudomonadota</taxon>
        <taxon>Alphaproteobacteria</taxon>
        <taxon>Hyphomicrobiales</taxon>
        <taxon>Nitrobacteraceae</taxon>
        <taxon>Rhodoplanes</taxon>
    </lineage>
</organism>
<dbReference type="RefSeq" id="WP_378478700.1">
    <property type="nucleotide sequence ID" value="NZ_JBHUIW010000018.1"/>
</dbReference>
<feature type="transmembrane region" description="Helical" evidence="7">
    <location>
        <begin position="31"/>
        <end position="56"/>
    </location>
</feature>
<dbReference type="InterPro" id="IPR050445">
    <property type="entry name" value="Bact_polysacc_biosynth/exp"/>
</dbReference>
<dbReference type="SUPFAM" id="SSF52540">
    <property type="entry name" value="P-loop containing nucleoside triphosphate hydrolases"/>
    <property type="match status" value="1"/>
</dbReference>
<dbReference type="Proteomes" id="UP001597314">
    <property type="component" value="Unassembled WGS sequence"/>
</dbReference>
<keyword evidence="10" id="KW-1185">Reference proteome</keyword>
<dbReference type="InterPro" id="IPR025669">
    <property type="entry name" value="AAA_dom"/>
</dbReference>
<dbReference type="Gene3D" id="3.40.50.300">
    <property type="entry name" value="P-loop containing nucleotide triphosphate hydrolases"/>
    <property type="match status" value="1"/>
</dbReference>
<evidence type="ECO:0000259" key="8">
    <source>
        <dbReference type="Pfam" id="PF13614"/>
    </source>
</evidence>
<keyword evidence="3" id="KW-0418">Kinase</keyword>
<evidence type="ECO:0000256" key="6">
    <source>
        <dbReference type="SAM" id="Coils"/>
    </source>
</evidence>
<evidence type="ECO:0000256" key="2">
    <source>
        <dbReference type="ARBA" id="ARBA00022741"/>
    </source>
</evidence>
<protein>
    <submittedName>
        <fullName evidence="9">GumC family protein</fullName>
    </submittedName>
</protein>
<evidence type="ECO:0000256" key="4">
    <source>
        <dbReference type="ARBA" id="ARBA00022840"/>
    </source>
</evidence>
<reference evidence="10" key="1">
    <citation type="journal article" date="2019" name="Int. J. Syst. Evol. Microbiol.">
        <title>The Global Catalogue of Microorganisms (GCM) 10K type strain sequencing project: providing services to taxonomists for standard genome sequencing and annotation.</title>
        <authorList>
            <consortium name="The Broad Institute Genomics Platform"/>
            <consortium name="The Broad Institute Genome Sequencing Center for Infectious Disease"/>
            <person name="Wu L."/>
            <person name="Ma J."/>
        </authorList>
    </citation>
    <scope>NUCLEOTIDE SEQUENCE [LARGE SCALE GENOMIC DNA]</scope>
    <source>
        <strain evidence="10">CGMCC 1.6774</strain>
    </source>
</reference>
<keyword evidence="2" id="KW-0547">Nucleotide-binding</keyword>
<sequence length="729" mass="77562">MSIGSLATVTDLAGAPRRTGLLIRLWRRRGIAAGVFVAVMAVTVLALLVLPVSYLASGSVIVAEPEPGVPNQPAAWAQKIGDPADLESQLLLVRSPRVMRLAMALPGAYDAVLRECRWQAGHGLLGVLMPSRGKSCDQLAPDSEELIEYVMARYKVGTVGRSRVITIAYQSPLPDVAQTLVNALVTAFLDDQKAGLSSSREAAAAYLWQELRQLDAEVREKDAAIMEFRRAKGLMRGAAAPISSERLTSINQQLAAAEAARADAAARLKEIRASQARGTADAPAVLASRSVADLKQQLTTVSGQLASMAVTLGDRHPSLRALQRERDTLDQRLSQEVATVAASAQKSYDAADALVATLKQQAATITAEVAAATADEASIESMVRAADIKRQKYSELYKRASELETERRVMQGSTRLVSLAEHPTKPFFPKKLPFLAAGFTLATLLGLGAALLRDRADRSVRASGDLATVTGAPIFAELPRVVARTPATPVLGMMLSRQAELPLAAALAKARHDPHLQDALRKLYAGIVLAGSNERFRTILVTSSGPSEGKTFTTLALAELVAATGRRVLVLECDMRRPTIADALDLPGGPGLTAVLTGKFPLREAVVRTGIQNLDVLPAGRPTAASTELLMGKAMLEALRFAETYDLVLIDSPPADVLMDAHVLAKHVDGVLCCTRWGRSSIAGAAAAIERLRAAGGHVFGMTITMVKPDDLPFYEAKPVRSVAYLGAG</sequence>
<dbReference type="EMBL" id="JBHUIW010000018">
    <property type="protein sequence ID" value="MFD2183540.1"/>
    <property type="molecule type" value="Genomic_DNA"/>
</dbReference>
<evidence type="ECO:0000256" key="1">
    <source>
        <dbReference type="ARBA" id="ARBA00022679"/>
    </source>
</evidence>
<keyword evidence="5" id="KW-0829">Tyrosine-protein kinase</keyword>
<feature type="domain" description="AAA" evidence="8">
    <location>
        <begin position="549"/>
        <end position="690"/>
    </location>
</feature>
<dbReference type="CDD" id="cd05387">
    <property type="entry name" value="BY-kinase"/>
    <property type="match status" value="1"/>
</dbReference>
<evidence type="ECO:0000313" key="9">
    <source>
        <dbReference type="EMBL" id="MFD2183540.1"/>
    </source>
</evidence>
<proteinExistence type="predicted"/>
<dbReference type="InterPro" id="IPR005702">
    <property type="entry name" value="Wzc-like_C"/>
</dbReference>
<keyword evidence="7" id="KW-0812">Transmembrane</keyword>
<feature type="coiled-coil region" evidence="6">
    <location>
        <begin position="211"/>
        <end position="274"/>
    </location>
</feature>
<gene>
    <name evidence="9" type="ORF">ACFSOX_15400</name>
</gene>
<keyword evidence="7" id="KW-1133">Transmembrane helix</keyword>
<keyword evidence="7" id="KW-0472">Membrane</keyword>
<evidence type="ECO:0000256" key="3">
    <source>
        <dbReference type="ARBA" id="ARBA00022777"/>
    </source>
</evidence>
<dbReference type="PANTHER" id="PTHR32309:SF31">
    <property type="entry name" value="CAPSULAR EXOPOLYSACCHARIDE FAMILY"/>
    <property type="match status" value="1"/>
</dbReference>
<dbReference type="InterPro" id="IPR027417">
    <property type="entry name" value="P-loop_NTPase"/>
</dbReference>